<reference evidence="3" key="3">
    <citation type="submission" date="2025-05" db="UniProtKB">
        <authorList>
            <consortium name="EnsemblMetazoa"/>
        </authorList>
    </citation>
    <scope>IDENTIFICATION</scope>
</reference>
<evidence type="ECO:0000313" key="4">
    <source>
        <dbReference type="Proteomes" id="UP001652680"/>
    </source>
</evidence>
<proteinExistence type="predicted"/>
<dbReference type="Pfam" id="PF16012">
    <property type="entry name" value="DUF4780"/>
    <property type="match status" value="1"/>
</dbReference>
<feature type="compositionally biased region" description="Basic and acidic residues" evidence="1">
    <location>
        <begin position="9"/>
        <end position="25"/>
    </location>
</feature>
<feature type="domain" description="DUF4780" evidence="2">
    <location>
        <begin position="166"/>
        <end position="339"/>
    </location>
</feature>
<dbReference type="OMA" id="HESILYL"/>
<dbReference type="RefSeq" id="XP_016985577.1">
    <property type="nucleotide sequence ID" value="XM_017130088.1"/>
</dbReference>
<dbReference type="InterPro" id="IPR031961">
    <property type="entry name" value="DUF4780"/>
</dbReference>
<dbReference type="AlphaFoldDB" id="A0A6P4F5J4"/>
<evidence type="ECO:0000313" key="5">
    <source>
        <dbReference type="RefSeq" id="XP_016985577.1"/>
    </source>
</evidence>
<dbReference type="OrthoDB" id="7862339at2759"/>
<accession>A0A6P4F5J4</accession>
<feature type="compositionally biased region" description="Polar residues" evidence="1">
    <location>
        <begin position="51"/>
        <end position="73"/>
    </location>
</feature>
<feature type="compositionally biased region" description="Basic residues" evidence="1">
    <location>
        <begin position="110"/>
        <end position="127"/>
    </location>
</feature>
<reference evidence="4" key="1">
    <citation type="journal article" date="2021" name="Elife">
        <title>Highly contiguous assemblies of 101 drosophilid genomes.</title>
        <authorList>
            <person name="Kim B.Y."/>
            <person name="Wang J.R."/>
            <person name="Miller D.E."/>
            <person name="Barmina O."/>
            <person name="Delaney E."/>
            <person name="Thompson A."/>
            <person name="Comeault A.A."/>
            <person name="Peede D."/>
            <person name="D'Agostino E.R."/>
            <person name="Pelaez J."/>
            <person name="Aguilar J.M."/>
            <person name="Haji D."/>
            <person name="Matsunaga T."/>
            <person name="Armstrong E.E."/>
            <person name="Zych M."/>
            <person name="Ogawa Y."/>
            <person name="Stamenkovic-Radak M."/>
            <person name="Jelic M."/>
            <person name="Veselinovic M.S."/>
            <person name="Tanaskovic M."/>
            <person name="Eric P."/>
            <person name="Gao J.J."/>
            <person name="Katoh T.K."/>
            <person name="Toda M.J."/>
            <person name="Watabe H."/>
            <person name="Watada M."/>
            <person name="Davis J.S."/>
            <person name="Moyle L.C."/>
            <person name="Manoli G."/>
            <person name="Bertolini E."/>
            <person name="Kostal V."/>
            <person name="Hawley R.S."/>
            <person name="Takahashi A."/>
            <person name="Jones C.D."/>
            <person name="Price D.K."/>
            <person name="Whiteman N."/>
            <person name="Kopp A."/>
            <person name="Matute D.R."/>
            <person name="Petrov D.A."/>
        </authorList>
    </citation>
    <scope>NUCLEOTIDE SEQUENCE [LARGE SCALE GENOMIC DNA]</scope>
</reference>
<dbReference type="GeneID" id="108049056"/>
<evidence type="ECO:0000313" key="3">
    <source>
        <dbReference type="EnsemblMetazoa" id="XP_016985577.1"/>
    </source>
</evidence>
<reference evidence="5" key="2">
    <citation type="submission" date="2025-04" db="UniProtKB">
        <authorList>
            <consortium name="RefSeq"/>
        </authorList>
    </citation>
    <scope>IDENTIFICATION</scope>
</reference>
<feature type="compositionally biased region" description="Basic and acidic residues" evidence="1">
    <location>
        <begin position="35"/>
        <end position="47"/>
    </location>
</feature>
<organism evidence="5">
    <name type="scientific">Drosophila rhopaloa</name>
    <name type="common">Fruit fly</name>
    <dbReference type="NCBI Taxonomy" id="1041015"/>
    <lineage>
        <taxon>Eukaryota</taxon>
        <taxon>Metazoa</taxon>
        <taxon>Ecdysozoa</taxon>
        <taxon>Arthropoda</taxon>
        <taxon>Hexapoda</taxon>
        <taxon>Insecta</taxon>
        <taxon>Pterygota</taxon>
        <taxon>Neoptera</taxon>
        <taxon>Endopterygota</taxon>
        <taxon>Diptera</taxon>
        <taxon>Brachycera</taxon>
        <taxon>Muscomorpha</taxon>
        <taxon>Ephydroidea</taxon>
        <taxon>Drosophilidae</taxon>
        <taxon>Drosophila</taxon>
        <taxon>Sophophora</taxon>
    </lineage>
</organism>
<name>A0A6P4F5J4_DRORH</name>
<sequence>MNQNPGSWEKVKAEQDDGIIDHYDLKSTPWRRRLKSEFPSDPYEEKGSYFPQGNSQSNGIIDLDQPNSSNKSPRQPRKENVGWARFTLRKIARNKAEGRTEPRDAEDKARSRRTLRKQKKKLKKKQLKAVQPKQQKQKKSLGKKSRASKKSKGAPLAVREPNEVVTDNLAMALVDEFHDDGRLLNEKWEEIESVLADMVTDRIMATPEGPIPSFDCSNVIRGHRVIRCDDGFSKVFLADCVSRIGDSWNGLRISLVHASEIPWRPTARIWLPKGQTDHNRIISCLRAQNLDVDMADWVILKGEQAIKTSQPFVVLINQRCLPQLEAADYKVRYGIRMAKIKVLLTEADELSGEDEESWKREEDLPCSSKSRRFSRE</sequence>
<feature type="compositionally biased region" description="Basic residues" evidence="1">
    <location>
        <begin position="135"/>
        <end position="152"/>
    </location>
</feature>
<protein>
    <submittedName>
        <fullName evidence="5">Uncharacterized protein LOC108049056</fullName>
    </submittedName>
</protein>
<evidence type="ECO:0000259" key="2">
    <source>
        <dbReference type="Pfam" id="PF16012"/>
    </source>
</evidence>
<dbReference type="Proteomes" id="UP001652680">
    <property type="component" value="Unassembled WGS sequence"/>
</dbReference>
<feature type="region of interest" description="Disordered" evidence="1">
    <location>
        <begin position="1"/>
        <end position="160"/>
    </location>
</feature>
<keyword evidence="4" id="KW-1185">Reference proteome</keyword>
<evidence type="ECO:0000256" key="1">
    <source>
        <dbReference type="SAM" id="MobiDB-lite"/>
    </source>
</evidence>
<dbReference type="EnsemblMetazoa" id="XM_017130088.2">
    <property type="protein sequence ID" value="XP_016985577.1"/>
    <property type="gene ID" value="LOC108049056"/>
</dbReference>
<feature type="region of interest" description="Disordered" evidence="1">
    <location>
        <begin position="348"/>
        <end position="376"/>
    </location>
</feature>
<feature type="compositionally biased region" description="Basic and acidic residues" evidence="1">
    <location>
        <begin position="94"/>
        <end position="109"/>
    </location>
</feature>
<gene>
    <name evidence="5" type="primary">LOC108049056</name>
    <name evidence="3" type="synonym">108049056</name>
</gene>